<evidence type="ECO:0000313" key="10">
    <source>
        <dbReference type="Proteomes" id="UP000324897"/>
    </source>
</evidence>
<dbReference type="Gene3D" id="6.10.250.940">
    <property type="match status" value="1"/>
</dbReference>
<accession>A0A5J9T7W2</accession>
<dbReference type="PROSITE" id="PS00560">
    <property type="entry name" value="CARBOXYPEPT_SER_HIS"/>
    <property type="match status" value="1"/>
</dbReference>
<dbReference type="Gene3D" id="3.40.50.1820">
    <property type="entry name" value="alpha/beta hydrolase"/>
    <property type="match status" value="1"/>
</dbReference>
<organism evidence="9 10">
    <name type="scientific">Eragrostis curvula</name>
    <name type="common">weeping love grass</name>
    <dbReference type="NCBI Taxonomy" id="38414"/>
    <lineage>
        <taxon>Eukaryota</taxon>
        <taxon>Viridiplantae</taxon>
        <taxon>Streptophyta</taxon>
        <taxon>Embryophyta</taxon>
        <taxon>Tracheophyta</taxon>
        <taxon>Spermatophyta</taxon>
        <taxon>Magnoliopsida</taxon>
        <taxon>Liliopsida</taxon>
        <taxon>Poales</taxon>
        <taxon>Poaceae</taxon>
        <taxon>PACMAD clade</taxon>
        <taxon>Chloridoideae</taxon>
        <taxon>Eragrostideae</taxon>
        <taxon>Eragrostidinae</taxon>
        <taxon>Eragrostis</taxon>
    </lineage>
</organism>
<evidence type="ECO:0000256" key="6">
    <source>
        <dbReference type="ARBA" id="ARBA00023157"/>
    </source>
</evidence>
<feature type="signal peptide" evidence="8">
    <location>
        <begin position="1"/>
        <end position="27"/>
    </location>
</feature>
<dbReference type="EMBL" id="RWGY01000039">
    <property type="protein sequence ID" value="TVU07510.1"/>
    <property type="molecule type" value="Genomic_DNA"/>
</dbReference>
<dbReference type="GO" id="GO:0006508">
    <property type="term" value="P:proteolysis"/>
    <property type="evidence" value="ECO:0007669"/>
    <property type="project" value="UniProtKB-KW"/>
</dbReference>
<evidence type="ECO:0000256" key="5">
    <source>
        <dbReference type="ARBA" id="ARBA00022801"/>
    </source>
</evidence>
<dbReference type="EC" id="3.4.16.-" evidence="8"/>
<keyword evidence="6" id="KW-1015">Disulfide bond</keyword>
<evidence type="ECO:0000256" key="3">
    <source>
        <dbReference type="ARBA" id="ARBA00022670"/>
    </source>
</evidence>
<evidence type="ECO:0000256" key="2">
    <source>
        <dbReference type="ARBA" id="ARBA00022645"/>
    </source>
</evidence>
<dbReference type="PRINTS" id="PR00724">
    <property type="entry name" value="CRBOXYPTASEC"/>
</dbReference>
<evidence type="ECO:0000256" key="1">
    <source>
        <dbReference type="ARBA" id="ARBA00009431"/>
    </source>
</evidence>
<evidence type="ECO:0000256" key="4">
    <source>
        <dbReference type="ARBA" id="ARBA00022729"/>
    </source>
</evidence>
<gene>
    <name evidence="9" type="ORF">EJB05_40866</name>
</gene>
<keyword evidence="4 8" id="KW-0732">Signal</keyword>
<dbReference type="GO" id="GO:0005773">
    <property type="term" value="C:vacuole"/>
    <property type="evidence" value="ECO:0007669"/>
    <property type="project" value="TreeGrafter"/>
</dbReference>
<keyword evidence="7" id="KW-0325">Glycoprotein</keyword>
<dbReference type="PROSITE" id="PS00131">
    <property type="entry name" value="CARBOXYPEPT_SER_SER"/>
    <property type="match status" value="1"/>
</dbReference>
<comment type="similarity">
    <text evidence="1 8">Belongs to the peptidase S10 family.</text>
</comment>
<dbReference type="Gramene" id="TVU07510">
    <property type="protein sequence ID" value="TVU07510"/>
    <property type="gene ID" value="EJB05_40866"/>
</dbReference>
<proteinExistence type="inferred from homology"/>
<comment type="caution">
    <text evidence="9">The sequence shown here is derived from an EMBL/GenBank/DDBJ whole genome shotgun (WGS) entry which is preliminary data.</text>
</comment>
<dbReference type="Pfam" id="PF00450">
    <property type="entry name" value="Peptidase_S10"/>
    <property type="match status" value="1"/>
</dbReference>
<dbReference type="FunFam" id="3.40.50.1820:FF:000013">
    <property type="entry name" value="Carboxypeptidase"/>
    <property type="match status" value="1"/>
</dbReference>
<dbReference type="OrthoDB" id="443318at2759"/>
<dbReference type="Gene3D" id="3.40.50.11320">
    <property type="match status" value="1"/>
</dbReference>
<keyword evidence="3 8" id="KW-0645">Protease</keyword>
<keyword evidence="2 8" id="KW-0121">Carboxypeptidase</keyword>
<feature type="chain" id="PRO_5023968228" description="Carboxypeptidase" evidence="8">
    <location>
        <begin position="28"/>
        <end position="505"/>
    </location>
</feature>
<evidence type="ECO:0000256" key="7">
    <source>
        <dbReference type="ARBA" id="ARBA00023180"/>
    </source>
</evidence>
<dbReference type="InterPro" id="IPR001563">
    <property type="entry name" value="Peptidase_S10"/>
</dbReference>
<dbReference type="GO" id="GO:0004185">
    <property type="term" value="F:serine-type carboxypeptidase activity"/>
    <property type="evidence" value="ECO:0007669"/>
    <property type="project" value="UniProtKB-UniRule"/>
</dbReference>
<sequence length="505" mass="56157">MAASSWTSGVLMVVLLVLLQVASSSLAARGGVHIKKMNGYEKVFDRQQADIVESLPGQASEVGFRQFAGTVTVNETHGRALFYWFFEATHDVQNKPLVLWLNGGPGCSSVGYGALEELGPFLVVRKGSNDTPQIALNPNSWNKDANLLFLESPAGVGFSYTNTSKDLDEFGDDLAATDAHLFLVNWFKRFPQFKGHDFYITGESYAGHYVPQLAAKILEENSKVVGRKNDDRRRINLKGIMIGNAAIDSSSDDRGLAEYAWHHAVVSDEVYGAIKKECRFSDDDGVEESSACNRAWTNFFRALRDIDLYSLYTPTCTDDNSSTRHDGGKTRGSSRLLLQGRRQPYYYNSYDPCADNYVIEYLNRGDVQAALHANVSGNIPYAWAPCSDALTKWNDAPPSMLPVIRKLIDSKKLRVWVFSGDTDDRVPVTSTRYALQKMALPTVKPWREWFTSDQVGGYTVVYDGLTFVTIRGAGHMVPMITPVQASQLFAHFLHGQELPDKPITT</sequence>
<reference evidence="9 10" key="1">
    <citation type="journal article" date="2019" name="Sci. Rep.">
        <title>A high-quality genome of Eragrostis curvula grass provides insights into Poaceae evolution and supports new strategies to enhance forage quality.</title>
        <authorList>
            <person name="Carballo J."/>
            <person name="Santos B.A.C.M."/>
            <person name="Zappacosta D."/>
            <person name="Garbus I."/>
            <person name="Selva J.P."/>
            <person name="Gallo C.A."/>
            <person name="Diaz A."/>
            <person name="Albertini E."/>
            <person name="Caccamo M."/>
            <person name="Echenique V."/>
        </authorList>
    </citation>
    <scope>NUCLEOTIDE SEQUENCE [LARGE SCALE GENOMIC DNA]</scope>
    <source>
        <strain evidence="10">cv. Victoria</strain>
        <tissue evidence="9">Leaf</tissue>
    </source>
</reference>
<dbReference type="FunFam" id="3.40.50.11320:FF:000001">
    <property type="entry name" value="Carboxypeptidase"/>
    <property type="match status" value="1"/>
</dbReference>
<evidence type="ECO:0000256" key="8">
    <source>
        <dbReference type="RuleBase" id="RU361156"/>
    </source>
</evidence>
<dbReference type="PANTHER" id="PTHR11802">
    <property type="entry name" value="SERINE PROTEASE FAMILY S10 SERINE CARBOXYPEPTIDASE"/>
    <property type="match status" value="1"/>
</dbReference>
<dbReference type="Proteomes" id="UP000324897">
    <property type="component" value="Chromosome 3"/>
</dbReference>
<evidence type="ECO:0000313" key="9">
    <source>
        <dbReference type="EMBL" id="TVU07510.1"/>
    </source>
</evidence>
<name>A0A5J9T7W2_9POAL</name>
<dbReference type="InterPro" id="IPR033124">
    <property type="entry name" value="Ser_caboxypep_his_AS"/>
</dbReference>
<keyword evidence="5 8" id="KW-0378">Hydrolase</keyword>
<dbReference type="SUPFAM" id="SSF53474">
    <property type="entry name" value="alpha/beta-Hydrolases"/>
    <property type="match status" value="1"/>
</dbReference>
<dbReference type="AlphaFoldDB" id="A0A5J9T7W2"/>
<dbReference type="PANTHER" id="PTHR11802:SF394">
    <property type="entry name" value="CARBOXYPEPTIDASE"/>
    <property type="match status" value="1"/>
</dbReference>
<keyword evidence="10" id="KW-1185">Reference proteome</keyword>
<protein>
    <recommendedName>
        <fullName evidence="8">Carboxypeptidase</fullName>
        <ecNumber evidence="8">3.4.16.-</ecNumber>
    </recommendedName>
</protein>
<dbReference type="InterPro" id="IPR029058">
    <property type="entry name" value="AB_hydrolase_fold"/>
</dbReference>
<dbReference type="InterPro" id="IPR018202">
    <property type="entry name" value="Ser_caboxypep_ser_AS"/>
</dbReference>